<evidence type="ECO:0000313" key="1">
    <source>
        <dbReference type="EMBL" id="KAH9557439.1"/>
    </source>
</evidence>
<name>A0ACB8HMP1_9BRYO</name>
<gene>
    <name evidence="1" type="ORF">CY35_07G084300</name>
</gene>
<proteinExistence type="predicted"/>
<comment type="caution">
    <text evidence="1">The sequence shown here is derived from an EMBL/GenBank/DDBJ whole genome shotgun (WGS) entry which is preliminary data.</text>
</comment>
<reference evidence="2" key="1">
    <citation type="journal article" date="2022" name="New Phytol.">
        <title>Phylogenomic structure and speciation in an emerging model: the Sphagnum magellanicum complex (Bryophyta).</title>
        <authorList>
            <person name="Shaw A.J."/>
            <person name="Piatkowski B."/>
            <person name="Duffy A.M."/>
            <person name="Aguero B."/>
            <person name="Imwattana K."/>
            <person name="Nieto-Lugilde M."/>
            <person name="Healey A."/>
            <person name="Weston D.J."/>
            <person name="Patel M.N."/>
            <person name="Schmutz J."/>
            <person name="Grimwood J."/>
            <person name="Yavitt J.B."/>
            <person name="Hassel K."/>
            <person name="Stenoien H.K."/>
            <person name="Flatberg K.I."/>
            <person name="Bickford C.P."/>
            <person name="Hicks K.A."/>
        </authorList>
    </citation>
    <scope>NUCLEOTIDE SEQUENCE [LARGE SCALE GENOMIC DNA]</scope>
</reference>
<dbReference type="EMBL" id="CM038913">
    <property type="protein sequence ID" value="KAH9557439.1"/>
    <property type="molecule type" value="Genomic_DNA"/>
</dbReference>
<dbReference type="Proteomes" id="UP000828922">
    <property type="component" value="Linkage Group LG07"/>
</dbReference>
<accession>A0ACB8HMP1</accession>
<sequence length="879" mass="96613">MGSTGRPTFGSGEGSDSEEEGDEPQQSDVNLSFPVAGFQEFSMNETLSATQLKIQKKERKKAKSGGFETLGLSLPVFRAIKRKGYRIPTPIQRKTLPLILAGYDVVAMARTGSGKTAAFLIPMLEKLKGHSTKSGARAVILSPSRELALQTFKFCKELGKYTDLKMSILVGGDSMEAQFEELARNPDVIIATPGRLMHLLSEVEGMSLRTVEYAVFDEADRLFEMGFADQLRQILSHLGETRQTLLFSATLPRLLADFAKAGLRDPHLIRLDVESRISPDLKLSFLTLRHDEKPAALLYLVRDLIPAHQQTIVFVSTKHHVEFLFELMKSEGIDLSVVYGAMDQAARKIHIAKFRARKTMLLIVTDVAARGIDIPLLDNVINYDFPPKPKLFVHRVGRAARAGRIGTAYSFITPDEMPFVLDLHLYLSKGIRPAPLEDDVVANEQKVLTEVDNAIDRGETVYGRFPQSVLDYGMDRLREVVSNNTELTALHKAAANAFRLYAKTRPAPSLESSKRSKGLPREGLHPSLREKVRNVEAELAAFTERLKAIRPKQTVIESEAEAAKGKHKKIPIAEVVEIMKRKRAVHEHVITAAQQQKAAAKAFEKSHEDAPADPVEPLAKRRRHGQKDGDGKGLKQLPKSYRDEDHYIDAIPSNRHMEMGLTVKGGEGFGPSRMDTEVLDLIADDESGVQKQKSTYHWDKKSKKFVKLNRGEKVSASGKIKTESGAKVNAGNRGIYKKWKERTHMHVSTVGEEGDKGSYNKFDTENGTSSRRGRRGGLGGGHGHGGSRGGGSRGSSLVRSKDSVPNATVRDELRGVEEVRKHRQKKVMKHSSGRGGKTGGGSWGGKGGGRSKPGGFTGQRGGGRGGSRGGRGGRGRGKR</sequence>
<organism evidence="1 2">
    <name type="scientific">Sphagnum magellanicum</name>
    <dbReference type="NCBI Taxonomy" id="128215"/>
    <lineage>
        <taxon>Eukaryota</taxon>
        <taxon>Viridiplantae</taxon>
        <taxon>Streptophyta</taxon>
        <taxon>Embryophyta</taxon>
        <taxon>Bryophyta</taxon>
        <taxon>Sphagnophytina</taxon>
        <taxon>Sphagnopsida</taxon>
        <taxon>Sphagnales</taxon>
        <taxon>Sphagnaceae</taxon>
        <taxon>Sphagnum</taxon>
    </lineage>
</organism>
<evidence type="ECO:0000313" key="2">
    <source>
        <dbReference type="Proteomes" id="UP000828922"/>
    </source>
</evidence>
<protein>
    <submittedName>
        <fullName evidence="1">Uncharacterized protein</fullName>
    </submittedName>
</protein>
<keyword evidence="2" id="KW-1185">Reference proteome</keyword>